<evidence type="ECO:0000313" key="1">
    <source>
        <dbReference type="EMBL" id="JAD37811.1"/>
    </source>
</evidence>
<sequence length="120" mass="13934">MALLNLNDYGIHTESFYFNKDGATELESEHPILRPYEEKDKSHRIQPVFIETGPVKPEIDRAKQIKRLAKNDLCLEVTGRLQHDDKDLQCILSGKMKKGDLLAYSSFGQTHERNDYKHFD</sequence>
<protein>
    <submittedName>
        <fullName evidence="1">Uncharacterized protein</fullName>
    </submittedName>
</protein>
<dbReference type="AlphaFoldDB" id="A0A0A8ZG71"/>
<reference evidence="1" key="2">
    <citation type="journal article" date="2015" name="Data Brief">
        <title>Shoot transcriptome of the giant reed, Arundo donax.</title>
        <authorList>
            <person name="Barrero R.A."/>
            <person name="Guerrero F.D."/>
            <person name="Moolhuijzen P."/>
            <person name="Goolsby J.A."/>
            <person name="Tidwell J."/>
            <person name="Bellgard S.E."/>
            <person name="Bellgard M.I."/>
        </authorList>
    </citation>
    <scope>NUCLEOTIDE SEQUENCE</scope>
    <source>
        <tissue evidence="1">Shoot tissue taken approximately 20 cm above the soil surface</tissue>
    </source>
</reference>
<dbReference type="EMBL" id="GBRH01260084">
    <property type="protein sequence ID" value="JAD37811.1"/>
    <property type="molecule type" value="Transcribed_RNA"/>
</dbReference>
<name>A0A0A8ZG71_ARUDO</name>
<accession>A0A0A8ZG71</accession>
<organism evidence="1">
    <name type="scientific">Arundo donax</name>
    <name type="common">Giant reed</name>
    <name type="synonym">Donax arundinaceus</name>
    <dbReference type="NCBI Taxonomy" id="35708"/>
    <lineage>
        <taxon>Eukaryota</taxon>
        <taxon>Viridiplantae</taxon>
        <taxon>Streptophyta</taxon>
        <taxon>Embryophyta</taxon>
        <taxon>Tracheophyta</taxon>
        <taxon>Spermatophyta</taxon>
        <taxon>Magnoliopsida</taxon>
        <taxon>Liliopsida</taxon>
        <taxon>Poales</taxon>
        <taxon>Poaceae</taxon>
        <taxon>PACMAD clade</taxon>
        <taxon>Arundinoideae</taxon>
        <taxon>Arundineae</taxon>
        <taxon>Arundo</taxon>
    </lineage>
</organism>
<reference evidence="1" key="1">
    <citation type="submission" date="2014-09" db="EMBL/GenBank/DDBJ databases">
        <authorList>
            <person name="Magalhaes I.L.F."/>
            <person name="Oliveira U."/>
            <person name="Santos F.R."/>
            <person name="Vidigal T.H.D.A."/>
            <person name="Brescovit A.D."/>
            <person name="Santos A.J."/>
        </authorList>
    </citation>
    <scope>NUCLEOTIDE SEQUENCE</scope>
    <source>
        <tissue evidence="1">Shoot tissue taken approximately 20 cm above the soil surface</tissue>
    </source>
</reference>
<proteinExistence type="predicted"/>